<comment type="subunit">
    <text evidence="4">Part of the 50S ribosomal subunit; contacts the 5S rRNA.</text>
</comment>
<proteinExistence type="inferred from homology"/>
<organism evidence="11">
    <name type="scientific">Nitzschia sp. PL1-4</name>
    <dbReference type="NCBI Taxonomy" id="2083272"/>
    <lineage>
        <taxon>Eukaryota</taxon>
        <taxon>Sar</taxon>
        <taxon>Stramenopiles</taxon>
        <taxon>Ochrophyta</taxon>
        <taxon>Bacillariophyta</taxon>
        <taxon>Bacillariophyceae</taxon>
        <taxon>Bacillariophycidae</taxon>
        <taxon>Bacillariales</taxon>
        <taxon>Bacillariaceae</taxon>
        <taxon>Nitzschia</taxon>
    </lineage>
</organism>
<dbReference type="GO" id="GO:0005840">
    <property type="term" value="C:ribosome"/>
    <property type="evidence" value="ECO:0007669"/>
    <property type="project" value="UniProtKB-KW"/>
</dbReference>
<dbReference type="InterPro" id="IPR002132">
    <property type="entry name" value="Ribosomal_uL5"/>
</dbReference>
<dbReference type="EMBL" id="AP018506">
    <property type="protein sequence ID" value="BBC77574.1"/>
    <property type="molecule type" value="Genomic_DNA"/>
</dbReference>
<feature type="domain" description="Large ribosomal subunit protein uL5 C-terminal" evidence="10">
    <location>
        <begin position="103"/>
        <end position="185"/>
    </location>
</feature>
<dbReference type="HAMAP" id="MF_01333_B">
    <property type="entry name" value="Ribosomal_uL5_B"/>
    <property type="match status" value="1"/>
</dbReference>
<dbReference type="Pfam" id="PF00673">
    <property type="entry name" value="Ribosomal_L5_C"/>
    <property type="match status" value="1"/>
</dbReference>
<dbReference type="GO" id="GO:0006412">
    <property type="term" value="P:translation"/>
    <property type="evidence" value="ECO:0007669"/>
    <property type="project" value="InterPro"/>
</dbReference>
<evidence type="ECO:0000256" key="5">
    <source>
        <dbReference type="ARBA" id="ARBA00022640"/>
    </source>
</evidence>
<dbReference type="InterPro" id="IPR020930">
    <property type="entry name" value="Ribosomal_uL5_bac-type"/>
</dbReference>
<keyword evidence="7" id="KW-0687">Ribonucleoprotein</keyword>
<dbReference type="Pfam" id="PF00281">
    <property type="entry name" value="Ribosomal_L5"/>
    <property type="match status" value="1"/>
</dbReference>
<comment type="subcellular location">
    <subcellularLocation>
        <location evidence="2">Plastid</location>
    </subcellularLocation>
</comment>
<sequence>MLKNFFLEEIADIYSILEDIKQEYKKSIKHILITNYFLVFKNIHIIPSIKKIKINCGLGLDAQNKNILKENISNFENITGQKPIFTKSKKAISGFKTRKNMIIGLTVTLRGKKMYDFLTKLLLFAFSQIRNFRGLSLRNFDKAGNFTFGLKEQLIFPEIDYNNIKNLQGFTVTIILNQNLPKKKRLTIYRILNGIILFKFLRFPLKDYGYYENYPSFIEIKNIWKQKRILKRKRWSHE</sequence>
<dbReference type="InterPro" id="IPR022803">
    <property type="entry name" value="Ribosomal_uL5_dom_sf"/>
</dbReference>
<evidence type="ECO:0000256" key="1">
    <source>
        <dbReference type="ARBA" id="ARBA00003898"/>
    </source>
</evidence>
<dbReference type="GO" id="GO:0003735">
    <property type="term" value="F:structural constituent of ribosome"/>
    <property type="evidence" value="ECO:0007669"/>
    <property type="project" value="InterPro"/>
</dbReference>
<evidence type="ECO:0000259" key="9">
    <source>
        <dbReference type="Pfam" id="PF00281"/>
    </source>
</evidence>
<evidence type="ECO:0000256" key="4">
    <source>
        <dbReference type="ARBA" id="ARBA00011505"/>
    </source>
</evidence>
<dbReference type="GO" id="GO:1990904">
    <property type="term" value="C:ribonucleoprotein complex"/>
    <property type="evidence" value="ECO:0007669"/>
    <property type="project" value="UniProtKB-KW"/>
</dbReference>
<accession>A0A2Z5ZB39</accession>
<evidence type="ECO:0000256" key="6">
    <source>
        <dbReference type="ARBA" id="ARBA00022980"/>
    </source>
</evidence>
<evidence type="ECO:0000256" key="8">
    <source>
        <dbReference type="ARBA" id="ARBA00035391"/>
    </source>
</evidence>
<evidence type="ECO:0000256" key="2">
    <source>
        <dbReference type="ARBA" id="ARBA00004474"/>
    </source>
</evidence>
<comment type="function">
    <text evidence="1">Binds 5S rRNA, forms part of the central protuberance of the 50S subunit.</text>
</comment>
<dbReference type="InterPro" id="IPR031310">
    <property type="entry name" value="Ribosomal_uL5_N"/>
</dbReference>
<evidence type="ECO:0000256" key="7">
    <source>
        <dbReference type="ARBA" id="ARBA00023274"/>
    </source>
</evidence>
<evidence type="ECO:0000259" key="10">
    <source>
        <dbReference type="Pfam" id="PF00673"/>
    </source>
</evidence>
<geneLocation type="plastid" evidence="11"/>
<gene>
    <name evidence="11" type="primary">rpl5</name>
</gene>
<keyword evidence="6 11" id="KW-0689">Ribosomal protein</keyword>
<dbReference type="InterPro" id="IPR031309">
    <property type="entry name" value="Ribosomal_uL5_C"/>
</dbReference>
<dbReference type="AlphaFoldDB" id="A0A2Z5ZB39"/>
<feature type="domain" description="Large ribosomal subunit protein uL5 N-terminal" evidence="9">
    <location>
        <begin position="42"/>
        <end position="98"/>
    </location>
</feature>
<protein>
    <recommendedName>
        <fullName evidence="8">50S ribosomal protein L5, chloroplastic</fullName>
    </recommendedName>
</protein>
<dbReference type="GO" id="GO:0009536">
    <property type="term" value="C:plastid"/>
    <property type="evidence" value="ECO:0007669"/>
    <property type="project" value="UniProtKB-SubCell"/>
</dbReference>
<keyword evidence="5 11" id="KW-0934">Plastid</keyword>
<dbReference type="Gene3D" id="3.30.1440.10">
    <property type="match status" value="1"/>
</dbReference>
<dbReference type="FunFam" id="3.30.1440.10:FF:000001">
    <property type="entry name" value="50S ribosomal protein L5"/>
    <property type="match status" value="1"/>
</dbReference>
<name>A0A2Z5ZB39_9STRA</name>
<evidence type="ECO:0000256" key="3">
    <source>
        <dbReference type="ARBA" id="ARBA00008553"/>
    </source>
</evidence>
<reference evidence="11" key="1">
    <citation type="submission" date="2018-02" db="EMBL/GenBank/DDBJ databases">
        <title>Evolution and diversity of non-photosynthetic diatom plastid genomes.</title>
        <authorList>
            <person name="Kamikawa R."/>
            <person name="Ishii K."/>
        </authorList>
    </citation>
    <scope>NUCLEOTIDE SEQUENCE</scope>
    <source>
        <strain evidence="11">PL1-4</strain>
    </source>
</reference>
<comment type="similarity">
    <text evidence="3">Belongs to the universal ribosomal protein uL5 family.</text>
</comment>
<evidence type="ECO:0000313" key="11">
    <source>
        <dbReference type="EMBL" id="BBC77574.1"/>
    </source>
</evidence>
<dbReference type="PANTHER" id="PTHR11994">
    <property type="entry name" value="60S RIBOSOMAL PROTEIN L11-RELATED"/>
    <property type="match status" value="1"/>
</dbReference>
<dbReference type="SUPFAM" id="SSF55282">
    <property type="entry name" value="RL5-like"/>
    <property type="match status" value="1"/>
</dbReference>